<sequence>MKVLHVIPSVALVRGGTSQSIIEMVKALRSKDVDAEIITTNDDGRDLLDVPLGKFIDYQQVPIQFFSRFSPSIHAIREFAYSGDFTIWLWQNIRNYDLLHINCIFSYPSTIAMIIARCQKVPYIIIPHGLLCEWSLQQKTLKKKIYLKLIEKANLNHSQSICFTSITEQEEASQLSLTPPSFVIPHGISISPIIPNARENIRKYLNIPADEPIILFLSRLHPKKGLNNLIPALGQLSNYRFTFVIAGSGDPEYETEVKTLITTHGIQKKTHFVGFVKGEIKDLLLQGADVFTLTSYSESFGIAVLESLAAGVPVIVTPGVPLSDIVQQQQLGYVTELNVNAISTTIQNFLNNPQEAQNMGDRSRQFILDNYTWDKIALKIISVYQDITSISPNTVQLRKRKL</sequence>
<dbReference type="GO" id="GO:0016757">
    <property type="term" value="F:glycosyltransferase activity"/>
    <property type="evidence" value="ECO:0007669"/>
    <property type="project" value="InterPro"/>
</dbReference>
<name>A0A6H2BW50_DOLFA</name>
<dbReference type="RefSeq" id="WP_168694819.1">
    <property type="nucleotide sequence ID" value="NZ_CP051206.1"/>
</dbReference>
<keyword evidence="3" id="KW-0808">Transferase</keyword>
<dbReference type="KEGG" id="dfs:HGD76_02065"/>
<feature type="domain" description="Glycosyl transferase family 1" evidence="1">
    <location>
        <begin position="198"/>
        <end position="365"/>
    </location>
</feature>
<dbReference type="InterPro" id="IPR001296">
    <property type="entry name" value="Glyco_trans_1"/>
</dbReference>
<dbReference type="PANTHER" id="PTHR12526">
    <property type="entry name" value="GLYCOSYLTRANSFERASE"/>
    <property type="match status" value="1"/>
</dbReference>
<feature type="domain" description="Glycosyltransferase subfamily 4-like N-terminal" evidence="2">
    <location>
        <begin position="15"/>
        <end position="190"/>
    </location>
</feature>
<dbReference type="EMBL" id="CP051206">
    <property type="protein sequence ID" value="QJB43196.1"/>
    <property type="molecule type" value="Genomic_DNA"/>
</dbReference>
<dbReference type="Gene3D" id="3.40.50.2000">
    <property type="entry name" value="Glycogen Phosphorylase B"/>
    <property type="match status" value="2"/>
</dbReference>
<dbReference type="CDD" id="cd03821">
    <property type="entry name" value="GT4_Bme6-like"/>
    <property type="match status" value="1"/>
</dbReference>
<dbReference type="Pfam" id="PF13439">
    <property type="entry name" value="Glyco_transf_4"/>
    <property type="match status" value="1"/>
</dbReference>
<evidence type="ECO:0000313" key="3">
    <source>
        <dbReference type="EMBL" id="QJB43196.1"/>
    </source>
</evidence>
<evidence type="ECO:0000259" key="2">
    <source>
        <dbReference type="Pfam" id="PF13439"/>
    </source>
</evidence>
<protein>
    <submittedName>
        <fullName evidence="3">Glycosyltransferase</fullName>
    </submittedName>
</protein>
<proteinExistence type="predicted"/>
<dbReference type="Proteomes" id="UP000502433">
    <property type="component" value="Chromosome"/>
</dbReference>
<dbReference type="InterPro" id="IPR028098">
    <property type="entry name" value="Glyco_trans_4-like_N"/>
</dbReference>
<reference evidence="3 4" key="1">
    <citation type="submission" date="2020-04" db="EMBL/GenBank/DDBJ databases">
        <title>Genome-Wide Identification of 5-Methylcytosine Sites in Bacterial Genomes By High-Throughput Sequencing of MspJI Restriction Fragments.</title>
        <authorList>
            <person name="Wu V."/>
        </authorList>
    </citation>
    <scope>NUCLEOTIDE SEQUENCE [LARGE SCALE GENOMIC DNA]</scope>
    <source>
        <strain evidence="3 4">CCAP 1403/13f</strain>
    </source>
</reference>
<dbReference type="PANTHER" id="PTHR12526:SF637">
    <property type="entry name" value="GLYCOSYLTRANSFERASE EPSF-RELATED"/>
    <property type="match status" value="1"/>
</dbReference>
<gene>
    <name evidence="3" type="ORF">HGD76_02065</name>
</gene>
<dbReference type="Pfam" id="PF00534">
    <property type="entry name" value="Glycos_transf_1"/>
    <property type="match status" value="1"/>
</dbReference>
<accession>A0A6H2BW50</accession>
<organism evidence="3 4">
    <name type="scientific">Dolichospermum flos-aquae CCAP 1403/13F</name>
    <dbReference type="NCBI Taxonomy" id="315271"/>
    <lineage>
        <taxon>Bacteria</taxon>
        <taxon>Bacillati</taxon>
        <taxon>Cyanobacteriota</taxon>
        <taxon>Cyanophyceae</taxon>
        <taxon>Nostocales</taxon>
        <taxon>Aphanizomenonaceae</taxon>
        <taxon>Dolichospermum</taxon>
    </lineage>
</organism>
<dbReference type="AlphaFoldDB" id="A0A6H2BW50"/>
<dbReference type="SUPFAM" id="SSF53756">
    <property type="entry name" value="UDP-Glycosyltransferase/glycogen phosphorylase"/>
    <property type="match status" value="1"/>
</dbReference>
<evidence type="ECO:0000259" key="1">
    <source>
        <dbReference type="Pfam" id="PF00534"/>
    </source>
</evidence>
<reference evidence="3 4" key="2">
    <citation type="submission" date="2020-04" db="EMBL/GenBank/DDBJ databases">
        <authorList>
            <person name="Fomenkov A."/>
            <person name="Anton B.P."/>
            <person name="Roberts R.J."/>
        </authorList>
    </citation>
    <scope>NUCLEOTIDE SEQUENCE [LARGE SCALE GENOMIC DNA]</scope>
    <source>
        <strain evidence="3 4">CCAP 1403/13f</strain>
    </source>
</reference>
<evidence type="ECO:0000313" key="4">
    <source>
        <dbReference type="Proteomes" id="UP000502433"/>
    </source>
</evidence>